<evidence type="ECO:0000256" key="6">
    <source>
        <dbReference type="SAM" id="MobiDB-lite"/>
    </source>
</evidence>
<keyword evidence="1" id="KW-0489">Methyltransferase</keyword>
<dbReference type="InterPro" id="IPR027417">
    <property type="entry name" value="P-loop_NTPase"/>
</dbReference>
<feature type="compositionally biased region" description="Polar residues" evidence="6">
    <location>
        <begin position="2457"/>
        <end position="2471"/>
    </location>
</feature>
<dbReference type="Pfam" id="PF00145">
    <property type="entry name" value="DNA_methylase"/>
    <property type="match status" value="1"/>
</dbReference>
<feature type="region of interest" description="Disordered" evidence="6">
    <location>
        <begin position="335"/>
        <end position="359"/>
    </location>
</feature>
<comment type="caution">
    <text evidence="8">The sequence shown here is derived from an EMBL/GenBank/DDBJ whole genome shotgun (WGS) entry which is preliminary data.</text>
</comment>
<dbReference type="OrthoDB" id="423221at2759"/>
<dbReference type="SUPFAM" id="SSF53335">
    <property type="entry name" value="S-adenosyl-L-methionine-dependent methyltransferases"/>
    <property type="match status" value="1"/>
</dbReference>
<dbReference type="Gene3D" id="3.40.50.150">
    <property type="entry name" value="Vaccinia Virus protein VP39"/>
    <property type="match status" value="1"/>
</dbReference>
<dbReference type="Gene3D" id="3.40.50.10810">
    <property type="entry name" value="Tandem AAA-ATPase domain"/>
    <property type="match status" value="1"/>
</dbReference>
<evidence type="ECO:0000256" key="3">
    <source>
        <dbReference type="ARBA" id="ARBA00022741"/>
    </source>
</evidence>
<dbReference type="PANTHER" id="PTHR45626">
    <property type="entry name" value="TRANSCRIPTION TERMINATION FACTOR 2-RELATED"/>
    <property type="match status" value="1"/>
</dbReference>
<keyword evidence="3" id="KW-0547">Nucleotide-binding</keyword>
<dbReference type="InterPro" id="IPR014001">
    <property type="entry name" value="Helicase_ATP-bd"/>
</dbReference>
<keyword evidence="5" id="KW-0067">ATP-binding</keyword>
<evidence type="ECO:0000256" key="5">
    <source>
        <dbReference type="ARBA" id="ARBA00022840"/>
    </source>
</evidence>
<keyword evidence="2" id="KW-0808">Transferase</keyword>
<dbReference type="GO" id="GO:0005634">
    <property type="term" value="C:nucleus"/>
    <property type="evidence" value="ECO:0007669"/>
    <property type="project" value="TreeGrafter"/>
</dbReference>
<dbReference type="InterPro" id="IPR029063">
    <property type="entry name" value="SAM-dependent_MTases_sf"/>
</dbReference>
<dbReference type="InterPro" id="IPR038718">
    <property type="entry name" value="SNF2-like_sf"/>
</dbReference>
<feature type="compositionally biased region" description="Acidic residues" evidence="6">
    <location>
        <begin position="498"/>
        <end position="507"/>
    </location>
</feature>
<gene>
    <name evidence="8" type="ORF">Rt10032_c07g3089</name>
</gene>
<feature type="compositionally biased region" description="Acidic residues" evidence="6">
    <location>
        <begin position="2171"/>
        <end position="2180"/>
    </location>
</feature>
<feature type="compositionally biased region" description="Low complexity" evidence="6">
    <location>
        <begin position="2373"/>
        <end position="2384"/>
    </location>
</feature>
<feature type="compositionally biased region" description="Acidic residues" evidence="6">
    <location>
        <begin position="2123"/>
        <end position="2154"/>
    </location>
</feature>
<feature type="compositionally biased region" description="Basic residues" evidence="6">
    <location>
        <begin position="2096"/>
        <end position="2117"/>
    </location>
</feature>
<feature type="domain" description="Helicase C-terminal" evidence="7">
    <location>
        <begin position="1877"/>
        <end position="2054"/>
    </location>
</feature>
<dbReference type="GO" id="GO:0008168">
    <property type="term" value="F:methyltransferase activity"/>
    <property type="evidence" value="ECO:0007669"/>
    <property type="project" value="UniProtKB-KW"/>
</dbReference>
<dbReference type="InterPro" id="IPR000330">
    <property type="entry name" value="SNF2_N"/>
</dbReference>
<dbReference type="EMBL" id="BJWK01000007">
    <property type="protein sequence ID" value="GEM09072.1"/>
    <property type="molecule type" value="Genomic_DNA"/>
</dbReference>
<dbReference type="SMART" id="SM00487">
    <property type="entry name" value="DEXDc"/>
    <property type="match status" value="1"/>
</dbReference>
<feature type="compositionally biased region" description="Low complexity" evidence="6">
    <location>
        <begin position="2262"/>
        <end position="2284"/>
    </location>
</feature>
<dbReference type="Proteomes" id="UP000321518">
    <property type="component" value="Unassembled WGS sequence"/>
</dbReference>
<dbReference type="InterPro" id="IPR049730">
    <property type="entry name" value="SNF2/RAD54-like_C"/>
</dbReference>
<evidence type="ECO:0000256" key="2">
    <source>
        <dbReference type="ARBA" id="ARBA00022679"/>
    </source>
</evidence>
<dbReference type="PROSITE" id="PS51194">
    <property type="entry name" value="HELICASE_CTER"/>
    <property type="match status" value="1"/>
</dbReference>
<dbReference type="CDD" id="cd18793">
    <property type="entry name" value="SF2_C_SNF"/>
    <property type="match status" value="1"/>
</dbReference>
<feature type="compositionally biased region" description="Acidic residues" evidence="6">
    <location>
        <begin position="2359"/>
        <end position="2369"/>
    </location>
</feature>
<dbReference type="Gene3D" id="3.40.50.300">
    <property type="entry name" value="P-loop containing nucleotide triphosphate hydrolases"/>
    <property type="match status" value="1"/>
</dbReference>
<evidence type="ECO:0000313" key="8">
    <source>
        <dbReference type="EMBL" id="GEM09072.1"/>
    </source>
</evidence>
<feature type="region of interest" description="Disordered" evidence="6">
    <location>
        <begin position="2029"/>
        <end position="2507"/>
    </location>
</feature>
<evidence type="ECO:0000256" key="4">
    <source>
        <dbReference type="ARBA" id="ARBA00022801"/>
    </source>
</evidence>
<dbReference type="Pfam" id="PF00271">
    <property type="entry name" value="Helicase_C"/>
    <property type="match status" value="1"/>
</dbReference>
<accession>A0A511KFE1</accession>
<keyword evidence="4" id="KW-0378">Hydrolase</keyword>
<feature type="compositionally biased region" description="Basic and acidic residues" evidence="6">
    <location>
        <begin position="488"/>
        <end position="497"/>
    </location>
</feature>
<feature type="compositionally biased region" description="Basic and acidic residues" evidence="6">
    <location>
        <begin position="2322"/>
        <end position="2358"/>
    </location>
</feature>
<feature type="compositionally biased region" description="Acidic residues" evidence="6">
    <location>
        <begin position="2491"/>
        <end position="2507"/>
    </location>
</feature>
<evidence type="ECO:0000259" key="7">
    <source>
        <dbReference type="PROSITE" id="PS51194"/>
    </source>
</evidence>
<dbReference type="InterPro" id="IPR001650">
    <property type="entry name" value="Helicase_C-like"/>
</dbReference>
<dbReference type="InterPro" id="IPR050628">
    <property type="entry name" value="SNF2_RAD54_helicase_TF"/>
</dbReference>
<feature type="compositionally biased region" description="Basic residues" evidence="6">
    <location>
        <begin position="1393"/>
        <end position="1402"/>
    </location>
</feature>
<dbReference type="PANTHER" id="PTHR45626:SF26">
    <property type="entry name" value="FAMILY HELICASE, PUTATIVE (AFU_ORTHOLOGUE AFUA_2G09120)-RELATED"/>
    <property type="match status" value="1"/>
</dbReference>
<protein>
    <submittedName>
        <fullName evidence="8">DNA repair protein rad8</fullName>
    </submittedName>
</protein>
<feature type="compositionally biased region" description="Acidic residues" evidence="6">
    <location>
        <begin position="2082"/>
        <end position="2091"/>
    </location>
</feature>
<dbReference type="GO" id="GO:0032259">
    <property type="term" value="P:methylation"/>
    <property type="evidence" value="ECO:0007669"/>
    <property type="project" value="UniProtKB-KW"/>
</dbReference>
<reference evidence="8 9" key="1">
    <citation type="submission" date="2019-07" db="EMBL/GenBank/DDBJ databases">
        <title>Rhodotorula toruloides NBRC10032 genome sequencing.</title>
        <authorList>
            <person name="Shida Y."/>
            <person name="Takaku H."/>
            <person name="Ogasawara W."/>
            <person name="Mori K."/>
        </authorList>
    </citation>
    <scope>NUCLEOTIDE SEQUENCE [LARGE SCALE GENOMIC DNA]</scope>
    <source>
        <strain evidence="8 9">NBRC10032</strain>
    </source>
</reference>
<dbReference type="GO" id="GO:0005524">
    <property type="term" value="F:ATP binding"/>
    <property type="evidence" value="ECO:0007669"/>
    <property type="project" value="UniProtKB-KW"/>
</dbReference>
<proteinExistence type="predicted"/>
<dbReference type="SUPFAM" id="SSF52540">
    <property type="entry name" value="P-loop containing nucleoside triphosphate hydrolases"/>
    <property type="match status" value="2"/>
</dbReference>
<organism evidence="8 9">
    <name type="scientific">Rhodotorula toruloides</name>
    <name type="common">Yeast</name>
    <name type="synonym">Rhodosporidium toruloides</name>
    <dbReference type="NCBI Taxonomy" id="5286"/>
    <lineage>
        <taxon>Eukaryota</taxon>
        <taxon>Fungi</taxon>
        <taxon>Dikarya</taxon>
        <taxon>Basidiomycota</taxon>
        <taxon>Pucciniomycotina</taxon>
        <taxon>Microbotryomycetes</taxon>
        <taxon>Sporidiobolales</taxon>
        <taxon>Sporidiobolaceae</taxon>
        <taxon>Rhodotorula</taxon>
    </lineage>
</organism>
<feature type="compositionally biased region" description="Acidic residues" evidence="6">
    <location>
        <begin position="2208"/>
        <end position="2221"/>
    </location>
</feature>
<feature type="region of interest" description="Disordered" evidence="6">
    <location>
        <begin position="488"/>
        <end position="527"/>
    </location>
</feature>
<feature type="compositionally biased region" description="Basic and acidic residues" evidence="6">
    <location>
        <begin position="508"/>
        <end position="527"/>
    </location>
</feature>
<feature type="region of interest" description="Disordered" evidence="6">
    <location>
        <begin position="1391"/>
        <end position="1410"/>
    </location>
</feature>
<dbReference type="Pfam" id="PF00176">
    <property type="entry name" value="SNF2-rel_dom"/>
    <property type="match status" value="1"/>
</dbReference>
<dbReference type="InterPro" id="IPR001525">
    <property type="entry name" value="C5_MeTfrase"/>
</dbReference>
<name>A0A511KFE1_RHOTO</name>
<feature type="region of interest" description="Disordered" evidence="6">
    <location>
        <begin position="1"/>
        <end position="32"/>
    </location>
</feature>
<sequence length="2507" mass="279020">MAPRGKKRAASVESDDDDSGGRAGADGGRSDHLLNLSLPPMHKLDDIFSHIVSRNADKLSKVISNLGRPLRVATMCSGTESPILALRLMFRALEAQKGVKAKVDHIFSAEIEPFKQAYIERNFAPPLLFRDVTELPNDKARTAYGAFADVPGNADMLVAGTSCIDYSNLNNIKKGITDGGESGRTFFGMYRWVDRHRPKIVILENVCTAPWGDMVKNFAEIGYKAEFCRLDTKKYYIPHTRTRVYLIAFPKEITKSSDPFGGASSLATNWKKLMKLNERPASSPAEAFLLHSDDPRIHRARQELSHQRISADGKKRDTVDWGRCEVRHSVARQKEKLGQRRPLTDWQDNGGKPSLPDGAWQDWAEAQTERVLDLMDISYLRQAKLGVDINYKSAIWNLSQNVDRTTTSKLFGITPCLTPNMIPYLTDRGGPVVGLEALALQGLPVDELLLTRESTDQLADLAGNAMSSTVVGTAMLCALLLAGDKLDRGDTKGNGKADDEDEEDEDGDKAMRPKEKEGKPEPTDEELEARLRGTDRLAEHPVDLASFKPSPSDLLDRAHRSARKCTCEGPEDVSEHKIYTCEGCGYSSCEAHKGKPEHRYVAETAERESPAKFAAELRDLLPMRFTVPGFERDAMAKLVEEAEEKGAKVDKAVVERFLDVIDEALQGAEFHFHHLNRRDFWTAVYGSDRASLELFFGQIYFEWRIFVAAPAELGTLDPLRQRFEQPIARLKVPAGRTDLFDGSWSFNVPLVGSSHKVEMEFSFDEGDDAESKNKSWRARLELEDFLEEKSPRRIKMSLKGRGKDVIDRQIDGEYEREDKCGTAAHALYRRVDAKDGEAPLYFFFDPSPYLENVHDRFVFAETCLRVNGTRALLASLQPSWRLNPFHTTGGGKDENLKIFTDEVDTEPSIDIPTTWMVLEQAKIAPGGADVNETSKFSTIQTGFELSVSTGQCSQAETLLTATVPLAKSPSPVWATEKWHEVDLQHQGAEVFSKLGWMLSRIPNWQALQEWQSIQAGSIPKHACLRCAPVMPSIQWIKLLSLRGGKNEAWVPSIVAREDGQEAARYENALKDRPAPIIVHTRHVGNDFQFKIGLNAASLAHRALSQLPAASLKHFSPAAPKVEWRLLTSVSTDLGNESSPVFELTSNRNNLEAANPENWNPKTKLRPEQRRSLWWMIQQEENPTPWVEEEVAEALLPQLGWYAEAKATREVEIRGGVVADAVGYGKTAITLALIASRQEADEDLPEETDRVPIKATLIVVPKHLVNQWKSEVKKFTKPALNVITIQNQGDLKKYTIKDFQEVDIVIVAESLFTSGPYWCALADFAASKRDIRYDAKAGRYFRHAVDEAMEAMGEQVRRIRTKGASAAHVALDKARKARDEDFESETFIPESRHKANAKAKGKPKPLPPQKDVQFTRSAKVGDDDWGFRHAGKNWSKLKAPPLSFFSWARVVLDEFSYTDGSPLVGIHSCRGRARWILSGTPPMRDFSEIKSISNLLNIHLGIDDDTEGVADMVKVRAKDATAAEKFRSYVDVRTKNWHVRRNKVAQRFLDQFARQNKAEIDEIPIETELVGVRLPGAEMAIYRELEHHLYSIDPNLAKLAKINIDKQSDRDRRLREALGQSKTPEEALLKRCSHFSLDLDEDKLKGEHAPDVCDFIAELRQEQLEDCKEQVKQQILASAFMHRKAKLKDFYSFLENPTFHFEQWVSRLFKDGFGDEDADKCLRGLAEAVGCTIEGIGKAPNNAKPLAKYTARFMNEKEKKDTAASAAEWAIEQTVVIRDSVVTLNKLARELVGRFRSARYFDTVRTVLRTTEDEKADEKDTLAILSCCGHHGKLADVEENARWNKCIHPVCGALVQKLNILTAESLGTDRDSGHFGYKLETLVTLIQQTPDDDRVLVFVQFDDLFDKVHEALSVYKVPTTILQGTSVQQSNLLTAFQRKDPHGAKVLLLRATDSSSSGANLTMANWAFFVSPLLTDSKAKYKALSTQAIGRIHRYGQLKTAKVVHLLTHATLDIPTFSERNDCDVDDVMQTQPTRRGEIVNPSRAKAGKWEKKGKAPPGKKKEAAKKAKKEGSEAEAVRSEEEAASEGDSDGEMIRQVKKAVAKKVKPIPVKKGKGKKTPIVVSDDEEVEVSESEEEEEEEEEEMSLDEETESEDERPKKRSRVEKKRKDEDDFSASDGDADAAPRAGPVKNLPRRNASAGKLLVLDSSSDDDAEDNEDEEEKVVAASSKGKGKAPEPKTAVSKKRRIADSEEDDSEDEAPSKRASTSKAPAASTSSKVKSKQSPAQPALKKARTSFIGVIIESPPKRRLSTQATLGRFFRKKPAEKAEPGAPVAKKELKQKQREKEEKEEKEEKKVEAIELDDDGDDERETTPSPVKAKPASPSAKEKEVATSNAKDDSPSEKRQVSLEPEKKASPAPDEETKVKPPSPAPATVADAEEDAASSPRSASADKEDSRSSAASTNGGIDTALTTPAFELQCQLGDKASVGPVDETEEEDAAMEVEEAVA</sequence>
<feature type="compositionally biased region" description="Basic and acidic residues" evidence="6">
    <location>
        <begin position="2385"/>
        <end position="2424"/>
    </location>
</feature>
<feature type="compositionally biased region" description="Basic and acidic residues" evidence="6">
    <location>
        <begin position="2047"/>
        <end position="2081"/>
    </location>
</feature>
<dbReference type="GO" id="GO:0006281">
    <property type="term" value="P:DNA repair"/>
    <property type="evidence" value="ECO:0007669"/>
    <property type="project" value="TreeGrafter"/>
</dbReference>
<evidence type="ECO:0000313" key="9">
    <source>
        <dbReference type="Proteomes" id="UP000321518"/>
    </source>
</evidence>
<evidence type="ECO:0000256" key="1">
    <source>
        <dbReference type="ARBA" id="ARBA00022603"/>
    </source>
</evidence>
<dbReference type="GO" id="GO:0016787">
    <property type="term" value="F:hydrolase activity"/>
    <property type="evidence" value="ECO:0007669"/>
    <property type="project" value="UniProtKB-KW"/>
</dbReference>
<dbReference type="GO" id="GO:0008094">
    <property type="term" value="F:ATP-dependent activity, acting on DNA"/>
    <property type="evidence" value="ECO:0007669"/>
    <property type="project" value="TreeGrafter"/>
</dbReference>